<protein>
    <submittedName>
        <fullName evidence="1">Uncharacterized protein</fullName>
    </submittedName>
</protein>
<dbReference type="RefSeq" id="XP_024574806.1">
    <property type="nucleotide sequence ID" value="XM_024723873.1"/>
</dbReference>
<dbReference type="EMBL" id="CCYD01000322">
    <property type="protein sequence ID" value="CEG38437.1"/>
    <property type="molecule type" value="Genomic_DNA"/>
</dbReference>
<evidence type="ECO:0000313" key="1">
    <source>
        <dbReference type="EMBL" id="CEG38437.1"/>
    </source>
</evidence>
<name>A0A0P1ACP7_PLAHL</name>
<accession>A0A0P1ACP7</accession>
<dbReference type="AlphaFoldDB" id="A0A0P1ACP7"/>
<organism evidence="1 2">
    <name type="scientific">Plasmopara halstedii</name>
    <name type="common">Downy mildew of sunflower</name>
    <dbReference type="NCBI Taxonomy" id="4781"/>
    <lineage>
        <taxon>Eukaryota</taxon>
        <taxon>Sar</taxon>
        <taxon>Stramenopiles</taxon>
        <taxon>Oomycota</taxon>
        <taxon>Peronosporomycetes</taxon>
        <taxon>Peronosporales</taxon>
        <taxon>Peronosporaceae</taxon>
        <taxon>Plasmopara</taxon>
    </lineage>
</organism>
<proteinExistence type="predicted"/>
<sequence>MERWLVRTTTPSERTALLPQLAAQQPPAITTQFLLAKHNKDMDNDNTHDALETSG</sequence>
<evidence type="ECO:0000313" key="2">
    <source>
        <dbReference type="Proteomes" id="UP000054928"/>
    </source>
</evidence>
<dbReference type="GeneID" id="36403569"/>
<keyword evidence="2" id="KW-1185">Reference proteome</keyword>
<dbReference type="Proteomes" id="UP000054928">
    <property type="component" value="Unassembled WGS sequence"/>
</dbReference>
<reference evidence="2" key="1">
    <citation type="submission" date="2014-09" db="EMBL/GenBank/DDBJ databases">
        <authorList>
            <person name="Sharma Rahul"/>
            <person name="Thines Marco"/>
        </authorList>
    </citation>
    <scope>NUCLEOTIDE SEQUENCE [LARGE SCALE GENOMIC DNA]</scope>
</reference>